<feature type="non-terminal residue" evidence="1">
    <location>
        <position position="1"/>
    </location>
</feature>
<organism evidence="1">
    <name type="scientific">Amblyomma sculptum</name>
    <name type="common">Tick</name>
    <dbReference type="NCBI Taxonomy" id="1581419"/>
    <lineage>
        <taxon>Eukaryota</taxon>
        <taxon>Metazoa</taxon>
        <taxon>Ecdysozoa</taxon>
        <taxon>Arthropoda</taxon>
        <taxon>Chelicerata</taxon>
        <taxon>Arachnida</taxon>
        <taxon>Acari</taxon>
        <taxon>Parasitiformes</taxon>
        <taxon>Ixodida</taxon>
        <taxon>Ixodoidea</taxon>
        <taxon>Ixodidae</taxon>
        <taxon>Amblyomminae</taxon>
        <taxon>Amblyomma</taxon>
    </lineage>
</organism>
<sequence length="293" mass="32696">AVNSVLGIFRPYFPSLPKTYQTLMSTPRHVPIVQMSNGQYVHFGLQSGLLRALDMWHLVDIGALSLSANIDGLPLFKSSNTQVWPILAQLHHPSNKHLDVLFAVGVFCGTSKPGCLEEYLKAFIEELGHVLSCGIDHKGMHHEVTLKAILCDAPAKAYVKATKSFSGYYGCDKCCAKGVYFGRMTYPSMHSPLRTDDSFANQDQKEHHKGVSPLASIIPMVTSFPIDYMHLVCLGVVRKMIGYWVAGPRRVKLSHGSVLRVSGLLVTMRSRIPRDFARKPRPLSLYERWKATE</sequence>
<dbReference type="EMBL" id="GFAA01003630">
    <property type="protein sequence ID" value="JAT99804.1"/>
    <property type="molecule type" value="mRNA"/>
</dbReference>
<accession>A0A1E1XKS2</accession>
<reference evidence="1" key="1">
    <citation type="submission" date="2016-09" db="EMBL/GenBank/DDBJ databases">
        <authorList>
            <person name="Capua I."/>
            <person name="De Benedictis P."/>
            <person name="Joannis T."/>
            <person name="Lombin L.H."/>
            <person name="Cattoli G."/>
        </authorList>
    </citation>
    <scope>NUCLEOTIDE SEQUENCE</scope>
</reference>
<dbReference type="PANTHER" id="PTHR33053:SF24">
    <property type="entry name" value="TRANSPOSASE DOMAIN-CONTAINING PROTEIN"/>
    <property type="match status" value="1"/>
</dbReference>
<proteinExistence type="evidence at transcript level"/>
<reference evidence="1" key="2">
    <citation type="journal article" date="2017" name="Front. Cell. Infect. Microbiol.">
        <title>Analysis of the Salivary Gland Transcriptome of Unfed and Partially Fed Amblyomma sculptum Ticks and Descriptive Proteome of the Saliva.</title>
        <authorList>
            <person name="Esteves E."/>
            <person name="Maruyama S.R."/>
            <person name="Kawahara R."/>
            <person name="Fujita A."/>
            <person name="Martins L.A."/>
            <person name="Righi A.A."/>
            <person name="Costa F.B."/>
            <person name="Palmisano G."/>
            <person name="Labruna M.B."/>
            <person name="Sa-Nunes A."/>
            <person name="Ribeiro J.M.C."/>
            <person name="Fogaca A.C."/>
        </authorList>
    </citation>
    <scope>NUCLEOTIDE SEQUENCE</scope>
</reference>
<name>A0A1E1XKS2_AMBSC</name>
<evidence type="ECO:0000313" key="1">
    <source>
        <dbReference type="EMBL" id="JAT99804.1"/>
    </source>
</evidence>
<protein>
    <submittedName>
        <fullName evidence="1">Putative transposase domain-containing protein</fullName>
    </submittedName>
</protein>
<feature type="non-terminal residue" evidence="1">
    <location>
        <position position="293"/>
    </location>
</feature>
<dbReference type="PANTHER" id="PTHR33053">
    <property type="entry name" value="PROTEIN, PUTATIVE-RELATED"/>
    <property type="match status" value="1"/>
</dbReference>
<dbReference type="AlphaFoldDB" id="A0A1E1XKS2"/>